<feature type="compositionally biased region" description="Polar residues" evidence="7">
    <location>
        <begin position="365"/>
        <end position="376"/>
    </location>
</feature>
<feature type="region of interest" description="Disordered" evidence="7">
    <location>
        <begin position="452"/>
        <end position="563"/>
    </location>
</feature>
<feature type="region of interest" description="Disordered" evidence="7">
    <location>
        <begin position="999"/>
        <end position="1025"/>
    </location>
</feature>
<comment type="caution">
    <text evidence="9">The sequence shown here is derived from an EMBL/GenBank/DDBJ whole genome shotgun (WGS) entry which is preliminary data.</text>
</comment>
<evidence type="ECO:0000256" key="5">
    <source>
        <dbReference type="ARBA" id="ARBA00022858"/>
    </source>
</evidence>
<dbReference type="GO" id="GO:0019229">
    <property type="term" value="P:regulation of vasoconstriction"/>
    <property type="evidence" value="ECO:0007669"/>
    <property type="project" value="InterPro"/>
</dbReference>
<evidence type="ECO:0000256" key="4">
    <source>
        <dbReference type="ARBA" id="ARBA00022685"/>
    </source>
</evidence>
<comment type="similarity">
    <text evidence="2">Belongs to the endothelin/sarafotoxin family.</text>
</comment>
<organism evidence="9 10">
    <name type="scientific">Microtus ochrogaster</name>
    <name type="common">Prairie vole</name>
    <dbReference type="NCBI Taxonomy" id="79684"/>
    <lineage>
        <taxon>Eukaryota</taxon>
        <taxon>Metazoa</taxon>
        <taxon>Chordata</taxon>
        <taxon>Craniata</taxon>
        <taxon>Vertebrata</taxon>
        <taxon>Euteleostomi</taxon>
        <taxon>Mammalia</taxon>
        <taxon>Eutheria</taxon>
        <taxon>Euarchontoglires</taxon>
        <taxon>Glires</taxon>
        <taxon>Rodentia</taxon>
        <taxon>Myomorpha</taxon>
        <taxon>Muroidea</taxon>
        <taxon>Cricetidae</taxon>
        <taxon>Arvicolinae</taxon>
        <taxon>Microtus</taxon>
    </lineage>
</organism>
<feature type="region of interest" description="Disordered" evidence="7">
    <location>
        <begin position="647"/>
        <end position="681"/>
    </location>
</feature>
<dbReference type="SMART" id="SM00272">
    <property type="entry name" value="END"/>
    <property type="match status" value="2"/>
</dbReference>
<keyword evidence="4" id="KW-0165">Cleavage on pair of basic residues</keyword>
<reference evidence="9" key="1">
    <citation type="submission" date="2020-03" db="EMBL/GenBank/DDBJ databases">
        <title>Studies in the Genomics of Life Span.</title>
        <authorList>
            <person name="Glass D."/>
        </authorList>
    </citation>
    <scope>NUCLEOTIDE SEQUENCE</scope>
    <source>
        <strain evidence="9">LTLLF</strain>
        <tissue evidence="9">Muscle</tissue>
    </source>
</reference>
<dbReference type="GO" id="GO:0042310">
    <property type="term" value="P:vasoconstriction"/>
    <property type="evidence" value="ECO:0007669"/>
    <property type="project" value="UniProtKB-KW"/>
</dbReference>
<gene>
    <name evidence="9" type="ORF">LTLLF_150790</name>
</gene>
<dbReference type="InterPro" id="IPR019764">
    <property type="entry name" value="Endothelin_toxin_CS"/>
</dbReference>
<dbReference type="PANTHER" id="PTHR47166">
    <property type="entry name" value="ZINC FINGER PROTEIN 831"/>
    <property type="match status" value="1"/>
</dbReference>
<keyword evidence="6" id="KW-0839">Vasoconstrictor</keyword>
<feature type="compositionally biased region" description="Polar residues" evidence="7">
    <location>
        <begin position="523"/>
        <end position="533"/>
    </location>
</feature>
<feature type="compositionally biased region" description="Basic and acidic residues" evidence="7">
    <location>
        <begin position="134"/>
        <end position="150"/>
    </location>
</feature>
<dbReference type="Proteomes" id="UP000710432">
    <property type="component" value="Unassembled WGS sequence"/>
</dbReference>
<dbReference type="EMBL" id="JAATJU010022300">
    <property type="protein sequence ID" value="KAH0510990.1"/>
    <property type="molecule type" value="Genomic_DNA"/>
</dbReference>
<sequence>MALQSSNASSAVAAVALRWPGLGDKDPTLPSVPKTPGLYSLLPAQLQDPGIPAAVSSGSFAPKYLLRLPQGEKPSPQVAPGPGKGPDSLCTSAQPEEQALLAESELEVNGPPRASSGPAEAGGIPEDPSWSRSMDGREETQTGREKRDRTNSNIPTAELSSDPNTGTTQETASVLPAHTRDTHVTKGVVNETRAIYCLCIDSPPAKARIYDNLLNPWTSSQKLGSPKNALECPSSETKERLPPCFPWQAHYFFTSFTRPLGLPLGQQKLDLSHHVGTPKSCEAPSSFPSLKAEPQLTWCCLNSSLILPAEQQRAAPRDLASRSPDGSLQGKSCRVLPPKSSGGRTKTSRGGGGTTQAPELPHPTVSGTRAQDQESSPQRRKGLCHRRVKISHEISKKKKLRLYSKRYEGSFWQRAKRLCKPPWLPRRSCLPHRLEGLEPRGTLGKASLEAAGPHLQGEPSCANPNLLVGHGSKEKEGDCQQSSEPISPGTKTILERDSLTLKDVSPSAGERNNCSQEKDHANGSGQSLPSNVCLTMFQEDPLPQGKGSDVGPPGAPLPPSQDQVSLVASLCISPDDSKPPPSLRSKGTFPHCDTATSVAAICVPTGTPTGHRTLGGHSVESHMEETLAQSSPDKRAIPESIAQALLPRRPSPSPISPGRTRLEMLPSGPGLTSSHQEEVRPQADFPSWTQYGHREVSVPCAALGSESSICHTEEFITPKSVMAPSDQGQPSEVSEAPLKSIRKRSLEGMRKQTRVELSDTSSDDEDRLVIEATNSLPGRAAQAEAGLESYTRSQCPFESGHPPGPVLRRLTRVHGAGAVAPSRAHSDLRCRTSVSQGPSEAGSEGNCEESVAPTVAQPASPGSAGPERGLGRSGEQEAQGVPAHPRPRRCTCFTYKDKECVYYCHLDIIWINTPEQTVPYGLSNYRGSLRGKRSSGPFPNSSQPSSRTRLRCACMGRDDKACALFCAHTADFNRAPRLQPVAQFYHSSLYRVDMKGRSPWTGESKVSVEDRDPFANSPRAPEQTSLSFQSISSSLFADDGADVCSVCRLDKNLLLGCSP</sequence>
<evidence type="ECO:0000259" key="8">
    <source>
        <dbReference type="SMART" id="SM00272"/>
    </source>
</evidence>
<evidence type="ECO:0000256" key="3">
    <source>
        <dbReference type="ARBA" id="ARBA00022525"/>
    </source>
</evidence>
<dbReference type="PANTHER" id="PTHR47166:SF1">
    <property type="entry name" value="ZINC FINGER PROTEIN 831"/>
    <property type="match status" value="1"/>
</dbReference>
<dbReference type="PROSITE" id="PS00270">
    <property type="entry name" value="ENDOTHELIN"/>
    <property type="match status" value="1"/>
</dbReference>
<feature type="region of interest" description="Disordered" evidence="7">
    <location>
        <begin position="66"/>
        <end position="91"/>
    </location>
</feature>
<keyword evidence="5" id="KW-0838">Vasoactive</keyword>
<dbReference type="AlphaFoldDB" id="A0A8J6GGU9"/>
<comment type="subcellular location">
    <subcellularLocation>
        <location evidence="1">Secreted</location>
    </subcellularLocation>
</comment>
<name>A0A8J6GGU9_MICOH</name>
<feature type="region of interest" description="Disordered" evidence="7">
    <location>
        <begin position="108"/>
        <end position="179"/>
    </location>
</feature>
<evidence type="ECO:0000256" key="7">
    <source>
        <dbReference type="SAM" id="MobiDB-lite"/>
    </source>
</evidence>
<dbReference type="InterPro" id="IPR020475">
    <property type="entry name" value="Endothelin"/>
</dbReference>
<evidence type="ECO:0000313" key="9">
    <source>
        <dbReference type="EMBL" id="KAH0510990.1"/>
    </source>
</evidence>
<dbReference type="GO" id="GO:0005576">
    <property type="term" value="C:extracellular region"/>
    <property type="evidence" value="ECO:0007669"/>
    <property type="project" value="UniProtKB-SubCell"/>
</dbReference>
<feature type="compositionally biased region" description="Polar residues" evidence="7">
    <location>
        <begin position="151"/>
        <end position="172"/>
    </location>
</feature>
<proteinExistence type="inferred from homology"/>
<keyword evidence="3" id="KW-0964">Secreted</keyword>
<evidence type="ECO:0000256" key="1">
    <source>
        <dbReference type="ARBA" id="ARBA00004613"/>
    </source>
</evidence>
<dbReference type="Pfam" id="PF00322">
    <property type="entry name" value="Endothelin"/>
    <property type="match status" value="1"/>
</dbReference>
<feature type="region of interest" description="Disordered" evidence="7">
    <location>
        <begin position="315"/>
        <end position="386"/>
    </location>
</feature>
<feature type="domain" description="Endothelin-like toxin" evidence="8">
    <location>
        <begin position="889"/>
        <end position="910"/>
    </location>
</feature>
<evidence type="ECO:0000256" key="6">
    <source>
        <dbReference type="ARBA" id="ARBA00023322"/>
    </source>
</evidence>
<protein>
    <submittedName>
        <fullName evidence="9">Zinc finger protein 831</fullName>
    </submittedName>
</protein>
<accession>A0A8J6GGU9</accession>
<dbReference type="InterPro" id="IPR001928">
    <property type="entry name" value="Endothln-like_toxin"/>
</dbReference>
<feature type="domain" description="Endothelin-like toxin" evidence="8">
    <location>
        <begin position="951"/>
        <end position="972"/>
    </location>
</feature>
<dbReference type="PRINTS" id="PR00365">
    <property type="entry name" value="ENDOTHELIN"/>
</dbReference>
<feature type="region of interest" description="Disordered" evidence="7">
    <location>
        <begin position="817"/>
        <end position="884"/>
    </location>
</feature>
<evidence type="ECO:0000313" key="10">
    <source>
        <dbReference type="Proteomes" id="UP000710432"/>
    </source>
</evidence>
<evidence type="ECO:0000256" key="2">
    <source>
        <dbReference type="ARBA" id="ARBA00010959"/>
    </source>
</evidence>